<evidence type="ECO:0000259" key="4">
    <source>
        <dbReference type="Pfam" id="PF12849"/>
    </source>
</evidence>
<reference evidence="5" key="2">
    <citation type="journal article" date="2014" name="ISME J.">
        <title>Microbial stratification in low pH oxic and suboxic macroscopic growths along an acid mine drainage.</title>
        <authorList>
            <person name="Mendez-Garcia C."/>
            <person name="Mesa V."/>
            <person name="Sprenger R.R."/>
            <person name="Richter M."/>
            <person name="Diez M.S."/>
            <person name="Solano J."/>
            <person name="Bargiela R."/>
            <person name="Golyshina O.V."/>
            <person name="Manteca A."/>
            <person name="Ramos J.L."/>
            <person name="Gallego J.R."/>
            <person name="Llorente I."/>
            <person name="Martins Dos Santos V.A."/>
            <person name="Jensen O.N."/>
            <person name="Pelaez A.I."/>
            <person name="Sanchez J."/>
            <person name="Ferrer M."/>
        </authorList>
    </citation>
    <scope>NUCLEOTIDE SEQUENCE</scope>
</reference>
<dbReference type="EMBL" id="AUZZ01006801">
    <property type="protein sequence ID" value="EQD44882.1"/>
    <property type="molecule type" value="Genomic_DNA"/>
</dbReference>
<protein>
    <submittedName>
        <fullName evidence="5">Periplasmic phosphate-binding lipoprotein pstS1</fullName>
    </submittedName>
</protein>
<keyword evidence="3" id="KW-0472">Membrane</keyword>
<feature type="region of interest" description="Disordered" evidence="2">
    <location>
        <begin position="1"/>
        <end position="26"/>
    </location>
</feature>
<name>T0ZKA1_9ZZZZ</name>
<dbReference type="Pfam" id="PF12849">
    <property type="entry name" value="PBP_like_2"/>
    <property type="match status" value="1"/>
</dbReference>
<gene>
    <name evidence="5" type="ORF">B2A_09418</name>
</gene>
<proteinExistence type="inferred from homology"/>
<evidence type="ECO:0000313" key="5">
    <source>
        <dbReference type="EMBL" id="EQD44882.1"/>
    </source>
</evidence>
<dbReference type="Gene3D" id="3.40.190.10">
    <property type="entry name" value="Periplasmic binding protein-like II"/>
    <property type="match status" value="2"/>
</dbReference>
<keyword evidence="3" id="KW-0812">Transmembrane</keyword>
<dbReference type="InterPro" id="IPR050962">
    <property type="entry name" value="Phosphate-bind_PstS"/>
</dbReference>
<dbReference type="PANTHER" id="PTHR42996">
    <property type="entry name" value="PHOSPHATE-BINDING PROTEIN PSTS"/>
    <property type="match status" value="1"/>
</dbReference>
<sequence>MNAIDDRKTPPPDDELTRRGTSKGGSGVSVPVAVALAVVLLLVGFGGGYALEKSYGGSTTSSASSVAITETGSTLIAPVMSLWGPNYTALHPNVAVSVGFTGSGTGISSAESGTVDIGGTDAYLTPATAAQYNLINVPVAISAQLVFYNLPGLNQVHLNLNGTVVAMIYGGAITTWNNPLIQAANPGVKLPDQTIIPLHRSDG</sequence>
<accession>T0ZKA1</accession>
<dbReference type="PANTHER" id="PTHR42996:SF1">
    <property type="entry name" value="PHOSPHATE-BINDING PROTEIN PSTS"/>
    <property type="match status" value="1"/>
</dbReference>
<keyword evidence="5" id="KW-0449">Lipoprotein</keyword>
<comment type="caution">
    <text evidence="5">The sequence shown here is derived from an EMBL/GenBank/DDBJ whole genome shotgun (WGS) entry which is preliminary data.</text>
</comment>
<feature type="non-terminal residue" evidence="5">
    <location>
        <position position="203"/>
    </location>
</feature>
<dbReference type="AlphaFoldDB" id="T0ZKA1"/>
<dbReference type="SUPFAM" id="SSF53850">
    <property type="entry name" value="Periplasmic binding protein-like II"/>
    <property type="match status" value="1"/>
</dbReference>
<feature type="transmembrane region" description="Helical" evidence="3">
    <location>
        <begin position="28"/>
        <end position="51"/>
    </location>
</feature>
<feature type="domain" description="PBP" evidence="4">
    <location>
        <begin position="60"/>
        <end position="203"/>
    </location>
</feature>
<evidence type="ECO:0000256" key="1">
    <source>
        <dbReference type="ARBA" id="ARBA00008725"/>
    </source>
</evidence>
<keyword evidence="3" id="KW-1133">Transmembrane helix</keyword>
<feature type="compositionally biased region" description="Basic and acidic residues" evidence="2">
    <location>
        <begin position="1"/>
        <end position="18"/>
    </location>
</feature>
<evidence type="ECO:0000256" key="3">
    <source>
        <dbReference type="SAM" id="Phobius"/>
    </source>
</evidence>
<comment type="similarity">
    <text evidence="1">Belongs to the PstS family.</text>
</comment>
<evidence type="ECO:0000256" key="2">
    <source>
        <dbReference type="SAM" id="MobiDB-lite"/>
    </source>
</evidence>
<organism evidence="5">
    <name type="scientific">mine drainage metagenome</name>
    <dbReference type="NCBI Taxonomy" id="410659"/>
    <lineage>
        <taxon>unclassified sequences</taxon>
        <taxon>metagenomes</taxon>
        <taxon>ecological metagenomes</taxon>
    </lineage>
</organism>
<dbReference type="InterPro" id="IPR024370">
    <property type="entry name" value="PBP_domain"/>
</dbReference>
<reference evidence="5" key="1">
    <citation type="submission" date="2013-08" db="EMBL/GenBank/DDBJ databases">
        <authorList>
            <person name="Mendez C."/>
            <person name="Richter M."/>
            <person name="Ferrer M."/>
            <person name="Sanchez J."/>
        </authorList>
    </citation>
    <scope>NUCLEOTIDE SEQUENCE</scope>
</reference>